<gene>
    <name evidence="1" type="ORF">EYC80_003449</name>
</gene>
<comment type="caution">
    <text evidence="1">The sequence shown here is derived from an EMBL/GenBank/DDBJ whole genome shotgun (WGS) entry which is preliminary data.</text>
</comment>
<dbReference type="Proteomes" id="UP000326757">
    <property type="component" value="Unassembled WGS sequence"/>
</dbReference>
<name>A0A5N6KE15_MONLA</name>
<protein>
    <submittedName>
        <fullName evidence="1">Uncharacterized protein</fullName>
    </submittedName>
</protein>
<dbReference type="AlphaFoldDB" id="A0A5N6KE15"/>
<proteinExistence type="predicted"/>
<evidence type="ECO:0000313" key="2">
    <source>
        <dbReference type="Proteomes" id="UP000326757"/>
    </source>
</evidence>
<dbReference type="OrthoDB" id="496981at2759"/>
<sequence length="68" mass="7331">MKRTINTTLLIFKDATVRGIEAQAMDVVQFGSFVVDDQLSVGEKGQTLADDVTAEPGDFGRCVVILEA</sequence>
<keyword evidence="2" id="KW-1185">Reference proteome</keyword>
<organism evidence="1 2">
    <name type="scientific">Monilinia laxa</name>
    <name type="common">Brown rot fungus</name>
    <name type="synonym">Sclerotinia laxa</name>
    <dbReference type="NCBI Taxonomy" id="61186"/>
    <lineage>
        <taxon>Eukaryota</taxon>
        <taxon>Fungi</taxon>
        <taxon>Dikarya</taxon>
        <taxon>Ascomycota</taxon>
        <taxon>Pezizomycotina</taxon>
        <taxon>Leotiomycetes</taxon>
        <taxon>Helotiales</taxon>
        <taxon>Sclerotiniaceae</taxon>
        <taxon>Monilinia</taxon>
    </lineage>
</organism>
<dbReference type="EMBL" id="VIGI01000004">
    <property type="protein sequence ID" value="KAB8301608.1"/>
    <property type="molecule type" value="Genomic_DNA"/>
</dbReference>
<reference evidence="1 2" key="1">
    <citation type="submission" date="2019-06" db="EMBL/GenBank/DDBJ databases">
        <title>Genome Sequence of the Brown Rot Fungal Pathogen Monilinia laxa.</title>
        <authorList>
            <person name="De Miccolis Angelini R.M."/>
            <person name="Landi L."/>
            <person name="Abate D."/>
            <person name="Pollastro S."/>
            <person name="Romanazzi G."/>
            <person name="Faretra F."/>
        </authorList>
    </citation>
    <scope>NUCLEOTIDE SEQUENCE [LARGE SCALE GENOMIC DNA]</scope>
    <source>
        <strain evidence="1 2">Mlax316</strain>
    </source>
</reference>
<evidence type="ECO:0000313" key="1">
    <source>
        <dbReference type="EMBL" id="KAB8301608.1"/>
    </source>
</evidence>
<accession>A0A5N6KE15</accession>